<organism evidence="17 18">
    <name type="scientific">Shewanella gelidii</name>
    <dbReference type="NCBI Taxonomy" id="1642821"/>
    <lineage>
        <taxon>Bacteria</taxon>
        <taxon>Pseudomonadati</taxon>
        <taxon>Pseudomonadota</taxon>
        <taxon>Gammaproteobacteria</taxon>
        <taxon>Alteromonadales</taxon>
        <taxon>Shewanellaceae</taxon>
        <taxon>Shewanella</taxon>
    </lineage>
</organism>
<dbReference type="GO" id="GO:0005524">
    <property type="term" value="F:ATP binding"/>
    <property type="evidence" value="ECO:0007669"/>
    <property type="project" value="UniProtKB-KW"/>
</dbReference>
<dbReference type="GO" id="GO:0004641">
    <property type="term" value="F:phosphoribosylformylglycinamidine cyclo-ligase activity"/>
    <property type="evidence" value="ECO:0007669"/>
    <property type="project" value="UniProtKB-UniRule"/>
</dbReference>
<dbReference type="InterPro" id="IPR036676">
    <property type="entry name" value="PurM-like_C_sf"/>
</dbReference>
<evidence type="ECO:0000256" key="1">
    <source>
        <dbReference type="ARBA" id="ARBA00004686"/>
    </source>
</evidence>
<dbReference type="Pfam" id="PF02769">
    <property type="entry name" value="AIRS_C"/>
    <property type="match status" value="1"/>
</dbReference>
<dbReference type="InterPro" id="IPR004733">
    <property type="entry name" value="PurM_cligase"/>
</dbReference>
<evidence type="ECO:0000256" key="14">
    <source>
        <dbReference type="HAMAP-Rule" id="MF_00741"/>
    </source>
</evidence>
<dbReference type="NCBIfam" id="TIGR00878">
    <property type="entry name" value="purM"/>
    <property type="match status" value="1"/>
</dbReference>
<dbReference type="Proteomes" id="UP000613743">
    <property type="component" value="Unassembled WGS sequence"/>
</dbReference>
<feature type="domain" description="PurM-like N-terminal" evidence="15">
    <location>
        <begin position="59"/>
        <end position="164"/>
    </location>
</feature>
<dbReference type="EC" id="6.3.3.1" evidence="3 14"/>
<dbReference type="FunFam" id="3.90.650.10:FF:000001">
    <property type="entry name" value="Phosphoribosylformylglycinamidine cyclo-ligase"/>
    <property type="match status" value="1"/>
</dbReference>
<dbReference type="CDD" id="cd02196">
    <property type="entry name" value="PurM"/>
    <property type="match status" value="1"/>
</dbReference>
<keyword evidence="7 14" id="KW-0547">Nucleotide-binding</keyword>
<evidence type="ECO:0000256" key="3">
    <source>
        <dbReference type="ARBA" id="ARBA00013047"/>
    </source>
</evidence>
<keyword evidence="6 14" id="KW-0436">Ligase</keyword>
<dbReference type="InterPro" id="IPR016188">
    <property type="entry name" value="PurM-like_N"/>
</dbReference>
<evidence type="ECO:0000256" key="12">
    <source>
        <dbReference type="ARBA" id="ARBA00033093"/>
    </source>
</evidence>
<comment type="pathway">
    <text evidence="1 14">Purine metabolism; IMP biosynthesis via de novo pathway; 5-amino-1-(5-phospho-D-ribosyl)imidazole from N(2)-formyl-N(1)-(5-phospho-D-ribosyl)glycinamide: step 2/2.</text>
</comment>
<dbReference type="GO" id="GO:0005829">
    <property type="term" value="C:cytosol"/>
    <property type="evidence" value="ECO:0007669"/>
    <property type="project" value="TreeGrafter"/>
</dbReference>
<evidence type="ECO:0000256" key="4">
    <source>
        <dbReference type="ARBA" id="ARBA00020367"/>
    </source>
</evidence>
<evidence type="ECO:0000256" key="7">
    <source>
        <dbReference type="ARBA" id="ARBA00022741"/>
    </source>
</evidence>
<evidence type="ECO:0000259" key="16">
    <source>
        <dbReference type="Pfam" id="PF02769"/>
    </source>
</evidence>
<keyword evidence="8 14" id="KW-0658">Purine biosynthesis</keyword>
<reference evidence="17" key="1">
    <citation type="journal article" date="2014" name="Int. J. Syst. Evol. Microbiol.">
        <title>Complete genome sequence of Corynebacterium casei LMG S-19264T (=DSM 44701T), isolated from a smear-ripened cheese.</title>
        <authorList>
            <consortium name="US DOE Joint Genome Institute (JGI-PGF)"/>
            <person name="Walter F."/>
            <person name="Albersmeier A."/>
            <person name="Kalinowski J."/>
            <person name="Ruckert C."/>
        </authorList>
    </citation>
    <scope>NUCLEOTIDE SEQUENCE</scope>
    <source>
        <strain evidence="17">JCM 30804</strain>
    </source>
</reference>
<evidence type="ECO:0000259" key="15">
    <source>
        <dbReference type="Pfam" id="PF00586"/>
    </source>
</evidence>
<dbReference type="PANTHER" id="PTHR10520:SF12">
    <property type="entry name" value="TRIFUNCTIONAL PURINE BIOSYNTHETIC PROTEIN ADENOSINE-3"/>
    <property type="match status" value="1"/>
</dbReference>
<evidence type="ECO:0000256" key="13">
    <source>
        <dbReference type="ARBA" id="ARBA00049057"/>
    </source>
</evidence>
<comment type="catalytic activity">
    <reaction evidence="13 14">
        <text>2-formamido-N(1)-(5-O-phospho-beta-D-ribosyl)acetamidine + ATP = 5-amino-1-(5-phospho-beta-D-ribosyl)imidazole + ADP + phosphate + H(+)</text>
        <dbReference type="Rhea" id="RHEA:23032"/>
        <dbReference type="ChEBI" id="CHEBI:15378"/>
        <dbReference type="ChEBI" id="CHEBI:30616"/>
        <dbReference type="ChEBI" id="CHEBI:43474"/>
        <dbReference type="ChEBI" id="CHEBI:137981"/>
        <dbReference type="ChEBI" id="CHEBI:147287"/>
        <dbReference type="ChEBI" id="CHEBI:456216"/>
        <dbReference type="EC" id="6.3.3.1"/>
    </reaction>
</comment>
<dbReference type="Gene3D" id="3.30.1330.10">
    <property type="entry name" value="PurM-like, N-terminal domain"/>
    <property type="match status" value="1"/>
</dbReference>
<evidence type="ECO:0000256" key="2">
    <source>
        <dbReference type="ARBA" id="ARBA00010280"/>
    </source>
</evidence>
<dbReference type="InterPro" id="IPR036921">
    <property type="entry name" value="PurM-like_N_sf"/>
</dbReference>
<dbReference type="GO" id="GO:0004637">
    <property type="term" value="F:phosphoribosylamine-glycine ligase activity"/>
    <property type="evidence" value="ECO:0007669"/>
    <property type="project" value="TreeGrafter"/>
</dbReference>
<reference evidence="17" key="2">
    <citation type="submission" date="2020-09" db="EMBL/GenBank/DDBJ databases">
        <authorList>
            <person name="Sun Q."/>
            <person name="Ohkuma M."/>
        </authorList>
    </citation>
    <scope>NUCLEOTIDE SEQUENCE</scope>
    <source>
        <strain evidence="17">JCM 30804</strain>
    </source>
</reference>
<dbReference type="AlphaFoldDB" id="A0A917NA44"/>
<dbReference type="SUPFAM" id="SSF55326">
    <property type="entry name" value="PurM N-terminal domain-like"/>
    <property type="match status" value="1"/>
</dbReference>
<evidence type="ECO:0000256" key="5">
    <source>
        <dbReference type="ARBA" id="ARBA00022490"/>
    </source>
</evidence>
<evidence type="ECO:0000256" key="11">
    <source>
        <dbReference type="ARBA" id="ARBA00032931"/>
    </source>
</evidence>
<dbReference type="GO" id="GO:0046084">
    <property type="term" value="P:adenine biosynthetic process"/>
    <property type="evidence" value="ECO:0007669"/>
    <property type="project" value="TreeGrafter"/>
</dbReference>
<comment type="caution">
    <text evidence="17">The sequence shown here is derived from an EMBL/GenBank/DDBJ whole genome shotgun (WGS) entry which is preliminary data.</text>
</comment>
<evidence type="ECO:0000256" key="6">
    <source>
        <dbReference type="ARBA" id="ARBA00022598"/>
    </source>
</evidence>
<sequence>MSTPTPLSYKDAGVDIDAGNELVSNIKSAVKRTHRPEVMGNLGGFGALCELPTKYKHPVLVSGTDGVGTKLRLAIDYKKHDSVGVDLVAMCVNDLIVQGAEPLFFLDYYATGKLDVATATSVVNGIGEGCYQSGAALIGGETAEMPGMYEGEDYDLAGFCVGVVEKADIIDGTKVKAGDALIALASSGPHSNGYSLIRKVLEVSKADPQQDLAGKPLIEHLLEPTKIYVKSLLKLVEASDVHAMAHITGGGFWENIPRVLPDDCKAVITGDSWQWPTVFNWLMENGNISEFEMYRTFNCGVGMVVALPADKVESALELLAAEGEQAWLIGNIASRSDDEEQVEIL</sequence>
<gene>
    <name evidence="14 17" type="primary">purM</name>
    <name evidence="17" type="ORF">GCM10009332_12840</name>
</gene>
<name>A0A917NA44_9GAMM</name>
<evidence type="ECO:0000256" key="10">
    <source>
        <dbReference type="ARBA" id="ARBA00031908"/>
    </source>
</evidence>
<dbReference type="RefSeq" id="WP_188919003.1">
    <property type="nucleotide sequence ID" value="NZ_BMPZ01000002.1"/>
</dbReference>
<evidence type="ECO:0000256" key="9">
    <source>
        <dbReference type="ARBA" id="ARBA00022840"/>
    </source>
</evidence>
<evidence type="ECO:0000313" key="17">
    <source>
        <dbReference type="EMBL" id="GGI76839.1"/>
    </source>
</evidence>
<accession>A0A917NA44</accession>
<keyword evidence="9 14" id="KW-0067">ATP-binding</keyword>
<dbReference type="InterPro" id="IPR010918">
    <property type="entry name" value="PurM-like_C_dom"/>
</dbReference>
<dbReference type="Pfam" id="PF00586">
    <property type="entry name" value="AIRS"/>
    <property type="match status" value="1"/>
</dbReference>
<proteinExistence type="inferred from homology"/>
<feature type="domain" description="PurM-like C-terminal" evidence="16">
    <location>
        <begin position="176"/>
        <end position="339"/>
    </location>
</feature>
<dbReference type="EMBL" id="BMPZ01000002">
    <property type="protein sequence ID" value="GGI76839.1"/>
    <property type="molecule type" value="Genomic_DNA"/>
</dbReference>
<protein>
    <recommendedName>
        <fullName evidence="4 14">Phosphoribosylformylglycinamidine cyclo-ligase</fullName>
        <ecNumber evidence="3 14">6.3.3.1</ecNumber>
    </recommendedName>
    <alternativeName>
        <fullName evidence="11 14">AIR synthase</fullName>
    </alternativeName>
    <alternativeName>
        <fullName evidence="12 14">AIRS</fullName>
    </alternativeName>
    <alternativeName>
        <fullName evidence="10 14">Phosphoribosyl-aminoimidazole synthetase</fullName>
    </alternativeName>
</protein>
<dbReference type="Gene3D" id="3.90.650.10">
    <property type="entry name" value="PurM-like C-terminal domain"/>
    <property type="match status" value="1"/>
</dbReference>
<dbReference type="HAMAP" id="MF_00741">
    <property type="entry name" value="AIRS"/>
    <property type="match status" value="1"/>
</dbReference>
<dbReference type="GO" id="GO:0006189">
    <property type="term" value="P:'de novo' IMP biosynthetic process"/>
    <property type="evidence" value="ECO:0007669"/>
    <property type="project" value="UniProtKB-UniRule"/>
</dbReference>
<comment type="subcellular location">
    <subcellularLocation>
        <location evidence="14">Cytoplasm</location>
    </subcellularLocation>
</comment>
<keyword evidence="5 14" id="KW-0963">Cytoplasm</keyword>
<dbReference type="PANTHER" id="PTHR10520">
    <property type="entry name" value="TRIFUNCTIONAL PURINE BIOSYNTHETIC PROTEIN ADENOSINE-3-RELATED"/>
    <property type="match status" value="1"/>
</dbReference>
<evidence type="ECO:0000256" key="8">
    <source>
        <dbReference type="ARBA" id="ARBA00022755"/>
    </source>
</evidence>
<dbReference type="SUPFAM" id="SSF56042">
    <property type="entry name" value="PurM C-terminal domain-like"/>
    <property type="match status" value="1"/>
</dbReference>
<comment type="similarity">
    <text evidence="2 14">Belongs to the AIR synthase family.</text>
</comment>
<keyword evidence="18" id="KW-1185">Reference proteome</keyword>
<evidence type="ECO:0000313" key="18">
    <source>
        <dbReference type="Proteomes" id="UP000613743"/>
    </source>
</evidence>
<dbReference type="FunFam" id="3.30.1330.10:FF:000001">
    <property type="entry name" value="Phosphoribosylformylglycinamidine cyclo-ligase"/>
    <property type="match status" value="1"/>
</dbReference>